<protein>
    <submittedName>
        <fullName evidence="1">Uncharacterized protein</fullName>
    </submittedName>
</protein>
<dbReference type="RefSeq" id="WP_344975745.1">
    <property type="nucleotide sequence ID" value="NZ_BAABFN010000001.1"/>
</dbReference>
<keyword evidence="2" id="KW-1185">Reference proteome</keyword>
<accession>A0ABP8FI85</accession>
<evidence type="ECO:0000313" key="2">
    <source>
        <dbReference type="Proteomes" id="UP001501207"/>
    </source>
</evidence>
<organism evidence="1 2">
    <name type="scientific">Compostibacter hankyongensis</name>
    <dbReference type="NCBI Taxonomy" id="1007089"/>
    <lineage>
        <taxon>Bacteria</taxon>
        <taxon>Pseudomonadati</taxon>
        <taxon>Bacteroidota</taxon>
        <taxon>Chitinophagia</taxon>
        <taxon>Chitinophagales</taxon>
        <taxon>Chitinophagaceae</taxon>
        <taxon>Compostibacter</taxon>
    </lineage>
</organism>
<sequence>MPDISKKKIFFPLNKAFRKFLKLYERDTPLPLSYDSLRYYNSAIPVYDKEGKDTLWESVFYPQEMMGEVHRGLKRIYSILKAGGDHAAEEHLSIERIDYCTFGNSHPFRIRIVNNYNEVYDYFYIKVADASRIYGLELEHILSPYWINFVVDGNTLVEEHIAGVPGDQFAAAWMQRPEFNPKRIAKEFVKFNERCFVRLLGDMRSYNFVFDITPDFDDVQFRIRAIDFDQQFYEGKKALYMPQFFKENRPFVELVLQHLNGEVVRQYQQEERALMARRIKTQRHRIRDLRDVIMTDTVSTPEKILQLGHELARHYGDNVFSRCRTMGEIIERSLKRLLVSRLR</sequence>
<reference evidence="2" key="1">
    <citation type="journal article" date="2019" name="Int. J. Syst. Evol. Microbiol.">
        <title>The Global Catalogue of Microorganisms (GCM) 10K type strain sequencing project: providing services to taxonomists for standard genome sequencing and annotation.</title>
        <authorList>
            <consortium name="The Broad Institute Genomics Platform"/>
            <consortium name="The Broad Institute Genome Sequencing Center for Infectious Disease"/>
            <person name="Wu L."/>
            <person name="Ma J."/>
        </authorList>
    </citation>
    <scope>NUCLEOTIDE SEQUENCE [LARGE SCALE GENOMIC DNA]</scope>
    <source>
        <strain evidence="2">JCM 17664</strain>
    </source>
</reference>
<gene>
    <name evidence="1" type="ORF">GCM10023143_08080</name>
</gene>
<dbReference type="Proteomes" id="UP001501207">
    <property type="component" value="Unassembled WGS sequence"/>
</dbReference>
<name>A0ABP8FI85_9BACT</name>
<dbReference type="EMBL" id="BAABFN010000001">
    <property type="protein sequence ID" value="GAA4304054.1"/>
    <property type="molecule type" value="Genomic_DNA"/>
</dbReference>
<comment type="caution">
    <text evidence="1">The sequence shown here is derived from an EMBL/GenBank/DDBJ whole genome shotgun (WGS) entry which is preliminary data.</text>
</comment>
<evidence type="ECO:0000313" key="1">
    <source>
        <dbReference type="EMBL" id="GAA4304054.1"/>
    </source>
</evidence>
<proteinExistence type="predicted"/>